<evidence type="ECO:0000256" key="3">
    <source>
        <dbReference type="ARBA" id="ARBA00022452"/>
    </source>
</evidence>
<evidence type="ECO:0000259" key="11">
    <source>
        <dbReference type="Pfam" id="PF00593"/>
    </source>
</evidence>
<keyword evidence="2 8" id="KW-0813">Transport</keyword>
<feature type="domain" description="TonB-dependent receptor plug" evidence="12">
    <location>
        <begin position="113"/>
        <end position="219"/>
    </location>
</feature>
<dbReference type="Pfam" id="PF00593">
    <property type="entry name" value="TonB_dep_Rec_b-barrel"/>
    <property type="match status" value="1"/>
</dbReference>
<proteinExistence type="inferred from homology"/>
<dbReference type="InterPro" id="IPR023996">
    <property type="entry name" value="TonB-dep_OMP_SusC/RagA"/>
</dbReference>
<dbReference type="InterPro" id="IPR036942">
    <property type="entry name" value="Beta-barrel_TonB_sf"/>
</dbReference>
<dbReference type="InterPro" id="IPR039426">
    <property type="entry name" value="TonB-dep_rcpt-like"/>
</dbReference>
<accession>A0ABR7J5D1</accession>
<evidence type="ECO:0000256" key="6">
    <source>
        <dbReference type="ARBA" id="ARBA00023136"/>
    </source>
</evidence>
<dbReference type="InterPro" id="IPR023997">
    <property type="entry name" value="TonB-dep_OMP_SusC/RagA_CS"/>
</dbReference>
<comment type="subcellular location">
    <subcellularLocation>
        <location evidence="1 8">Cell outer membrane</location>
        <topology evidence="1 8">Multi-pass membrane protein</topology>
    </subcellularLocation>
</comment>
<evidence type="ECO:0000256" key="8">
    <source>
        <dbReference type="PROSITE-ProRule" id="PRU01360"/>
    </source>
</evidence>
<evidence type="ECO:0000256" key="10">
    <source>
        <dbReference type="SAM" id="SignalP"/>
    </source>
</evidence>
<evidence type="ECO:0000313" key="14">
    <source>
        <dbReference type="Proteomes" id="UP000629963"/>
    </source>
</evidence>
<sequence length="1066" mass="116377">MKKTILMFLLVFSTIVNAQTDKIKISGKVVDNSGLAIPNASVSVDGNNTVTDIDGKYTVVANSAKSIIKFSFVGFEDKSATVGKNTVINITLAEANNQLNEIVVVGYGTQKRSSVTGSVAKLKSDRIENAPVSRLDQAIQGKIAGVRVQNVSSEAGSDTKINIRGVSSVNAGSGPLVVVDGQPTPDGLSAVNNADVESVEVLKDAASSAIYGSRGAGGVILITTKKGKEGKTKFKFSSLTGIKSAYETYKVQSTTEYVTQLYNESVLRIADPNFFVLNSAGVPQTKTTANTIGSYGKFQSQYAIERDLLGGKGTDWQDEVLRDAVYQDIQFSASGGSAKNKFRLSLGYQSDQGLMLKSDFKKLNFRFNFDSQLTDKIKLDVNLNPSNNKTVRPAVGYIDFARFPSFMPVYHTQTTVDYILSQNPNSTIKVGDFTDDDDFSLIPYTSVDPQGNPYTVTNAAGNRPFNTTNTNPMRALTQQDDSTNQFRFQGNAGLTFDLAEGLSFRTSQSLYFRNTARTQTGETDAARLGNPNYATYTNNNYFDFLTENTLNYTKTVGDHNFTALGGFTYQTTDIKQLITSGNTFSSTSIKNLNFATVVLQPVQFYETRVLASFLGRVNYDYKNKYLLTASYRRDGSSLFDVGKKWGGFPAVSLGWVVSKEDFLADVASINRLAFRASYGAVGNNSINSFLYQETLDSSNYVNGAGNGTVSSGLANLASVYSNENITWERTFQTNLGFDLAMFRNRVNLNIDVFQSNTEKLLLENSAPLITGSKTQITNAGSLRNRGFEVELSTVNVKTKDFSWSSNINLSQFKNKITELGDKTSLISPTIDGRPGLNNYAIVGQPLISFYGYKTDGVWNSRADIAASGLTSTLAGDLVEGGLRIVDISGNGSIGTEDLTILGNPYPDYTWGFTNNFTYKKLDLNFTLQGVIGGDLINGDINYNEMKERVLAYTANRWVSPSNPGDGKTPYLTNGVNPLFTDNAVEDATYFTLREVALGYNFNAKNMKLSTLRLSLTGQNLLFVNNKGYRGINIEARTAQTSPLNDGYQRGAFPIQRTILFGLEVGF</sequence>
<dbReference type="NCBIfam" id="TIGR04057">
    <property type="entry name" value="SusC_RagA_signa"/>
    <property type="match status" value="1"/>
</dbReference>
<keyword evidence="14" id="KW-1185">Reference proteome</keyword>
<dbReference type="SUPFAM" id="SSF56935">
    <property type="entry name" value="Porins"/>
    <property type="match status" value="1"/>
</dbReference>
<dbReference type="InterPro" id="IPR008969">
    <property type="entry name" value="CarboxyPept-like_regulatory"/>
</dbReference>
<evidence type="ECO:0000313" key="13">
    <source>
        <dbReference type="EMBL" id="MBC5840643.1"/>
    </source>
</evidence>
<dbReference type="PROSITE" id="PS52016">
    <property type="entry name" value="TONB_DEPENDENT_REC_3"/>
    <property type="match status" value="1"/>
</dbReference>
<dbReference type="InterPro" id="IPR012910">
    <property type="entry name" value="Plug_dom"/>
</dbReference>
<reference evidence="13 14" key="1">
    <citation type="submission" date="2020-08" db="EMBL/GenBank/DDBJ databases">
        <title>Description of novel Flavobacterium F-380 isolate.</title>
        <authorList>
            <person name="Saticioglu I.B."/>
            <person name="Duman M."/>
            <person name="Altun S."/>
        </authorList>
    </citation>
    <scope>NUCLEOTIDE SEQUENCE [LARGE SCALE GENOMIC DNA]</scope>
    <source>
        <strain evidence="13 14">F-380</strain>
    </source>
</reference>
<dbReference type="Gene3D" id="2.60.40.1120">
    <property type="entry name" value="Carboxypeptidase-like, regulatory domain"/>
    <property type="match status" value="1"/>
</dbReference>
<feature type="signal peptide" evidence="10">
    <location>
        <begin position="1"/>
        <end position="18"/>
    </location>
</feature>
<keyword evidence="4 8" id="KW-0812">Transmembrane</keyword>
<dbReference type="EMBL" id="JACRUJ010000001">
    <property type="protein sequence ID" value="MBC5840643.1"/>
    <property type="molecule type" value="Genomic_DNA"/>
</dbReference>
<protein>
    <submittedName>
        <fullName evidence="13">SusC/RagA family TonB-linked outer membrane protein</fullName>
    </submittedName>
</protein>
<dbReference type="Pfam" id="PF07715">
    <property type="entry name" value="Plug"/>
    <property type="match status" value="1"/>
</dbReference>
<feature type="chain" id="PRO_5045557492" evidence="10">
    <location>
        <begin position="19"/>
        <end position="1066"/>
    </location>
</feature>
<evidence type="ECO:0000259" key="12">
    <source>
        <dbReference type="Pfam" id="PF07715"/>
    </source>
</evidence>
<keyword evidence="7 8" id="KW-0998">Cell outer membrane</keyword>
<organism evidence="13 14">
    <name type="scientific">Flavobacterium kayseriense</name>
    <dbReference type="NCBI Taxonomy" id="2764714"/>
    <lineage>
        <taxon>Bacteria</taxon>
        <taxon>Pseudomonadati</taxon>
        <taxon>Bacteroidota</taxon>
        <taxon>Flavobacteriia</taxon>
        <taxon>Flavobacteriales</taxon>
        <taxon>Flavobacteriaceae</taxon>
        <taxon>Flavobacterium</taxon>
    </lineage>
</organism>
<dbReference type="Pfam" id="PF13715">
    <property type="entry name" value="CarbopepD_reg_2"/>
    <property type="match status" value="1"/>
</dbReference>
<keyword evidence="10" id="KW-0732">Signal</keyword>
<evidence type="ECO:0000256" key="2">
    <source>
        <dbReference type="ARBA" id="ARBA00022448"/>
    </source>
</evidence>
<comment type="similarity">
    <text evidence="8 9">Belongs to the TonB-dependent receptor family.</text>
</comment>
<dbReference type="Gene3D" id="2.40.170.20">
    <property type="entry name" value="TonB-dependent receptor, beta-barrel domain"/>
    <property type="match status" value="1"/>
</dbReference>
<evidence type="ECO:0000256" key="9">
    <source>
        <dbReference type="RuleBase" id="RU003357"/>
    </source>
</evidence>
<evidence type="ECO:0000256" key="5">
    <source>
        <dbReference type="ARBA" id="ARBA00023077"/>
    </source>
</evidence>
<evidence type="ECO:0000256" key="1">
    <source>
        <dbReference type="ARBA" id="ARBA00004571"/>
    </source>
</evidence>
<dbReference type="SUPFAM" id="SSF49464">
    <property type="entry name" value="Carboxypeptidase regulatory domain-like"/>
    <property type="match status" value="1"/>
</dbReference>
<evidence type="ECO:0000256" key="4">
    <source>
        <dbReference type="ARBA" id="ARBA00022692"/>
    </source>
</evidence>
<comment type="caution">
    <text evidence="13">The sequence shown here is derived from an EMBL/GenBank/DDBJ whole genome shotgun (WGS) entry which is preliminary data.</text>
</comment>
<dbReference type="Proteomes" id="UP000629963">
    <property type="component" value="Unassembled WGS sequence"/>
</dbReference>
<evidence type="ECO:0000256" key="7">
    <source>
        <dbReference type="ARBA" id="ARBA00023237"/>
    </source>
</evidence>
<dbReference type="InterPro" id="IPR037066">
    <property type="entry name" value="Plug_dom_sf"/>
</dbReference>
<keyword evidence="3 8" id="KW-1134">Transmembrane beta strand</keyword>
<feature type="domain" description="TonB-dependent receptor-like beta-barrel" evidence="11">
    <location>
        <begin position="436"/>
        <end position="1020"/>
    </location>
</feature>
<keyword evidence="5 9" id="KW-0798">TonB box</keyword>
<gene>
    <name evidence="13" type="ORF">H8R23_04425</name>
</gene>
<dbReference type="Gene3D" id="2.170.130.10">
    <property type="entry name" value="TonB-dependent receptor, plug domain"/>
    <property type="match status" value="1"/>
</dbReference>
<keyword evidence="6 8" id="KW-0472">Membrane</keyword>
<name>A0ABR7J5D1_9FLAO</name>
<dbReference type="NCBIfam" id="TIGR04056">
    <property type="entry name" value="OMP_RagA_SusC"/>
    <property type="match status" value="1"/>
</dbReference>
<dbReference type="InterPro" id="IPR000531">
    <property type="entry name" value="Beta-barrel_TonB"/>
</dbReference>
<dbReference type="RefSeq" id="WP_187009204.1">
    <property type="nucleotide sequence ID" value="NZ_JACRUI010000001.1"/>
</dbReference>